<keyword evidence="5" id="KW-0347">Helicase</keyword>
<keyword evidence="2" id="KW-0547">Nucleotide-binding</keyword>
<keyword evidence="13" id="KW-1185">Reference proteome</keyword>
<evidence type="ECO:0000256" key="5">
    <source>
        <dbReference type="ARBA" id="ARBA00022806"/>
    </source>
</evidence>
<reference evidence="13" key="1">
    <citation type="journal article" date="2019" name="Int. J. Syst. Evol. Microbiol.">
        <title>The Global Catalogue of Microorganisms (GCM) 10K type strain sequencing project: providing services to taxonomists for standard genome sequencing and annotation.</title>
        <authorList>
            <consortium name="The Broad Institute Genomics Platform"/>
            <consortium name="The Broad Institute Genome Sequencing Center for Infectious Disease"/>
            <person name="Wu L."/>
            <person name="Ma J."/>
        </authorList>
    </citation>
    <scope>NUCLEOTIDE SEQUENCE [LARGE SCALE GENOMIC DNA]</scope>
    <source>
        <strain evidence="13">JCM 14969</strain>
    </source>
</reference>
<keyword evidence="9" id="KW-0234">DNA repair</keyword>
<evidence type="ECO:0000256" key="3">
    <source>
        <dbReference type="ARBA" id="ARBA00022763"/>
    </source>
</evidence>
<evidence type="ECO:0000313" key="12">
    <source>
        <dbReference type="EMBL" id="GAA1581738.1"/>
    </source>
</evidence>
<feature type="compositionally biased region" description="Low complexity" evidence="10">
    <location>
        <begin position="1020"/>
        <end position="1045"/>
    </location>
</feature>
<evidence type="ECO:0000256" key="7">
    <source>
        <dbReference type="ARBA" id="ARBA00022840"/>
    </source>
</evidence>
<name>A0ABP4PIP4_9ACTN</name>
<keyword evidence="7" id="KW-0067">ATP-binding</keyword>
<dbReference type="PANTHER" id="PTHR30591:SF1">
    <property type="entry name" value="RECBCD ENZYME SUBUNIT RECC"/>
    <property type="match status" value="1"/>
</dbReference>
<dbReference type="Gene3D" id="1.10.486.10">
    <property type="entry name" value="PCRA, domain 4"/>
    <property type="match status" value="1"/>
</dbReference>
<evidence type="ECO:0000256" key="9">
    <source>
        <dbReference type="ARBA" id="ARBA00023204"/>
    </source>
</evidence>
<dbReference type="InterPro" id="IPR011604">
    <property type="entry name" value="PDDEXK-like_dom_sf"/>
</dbReference>
<evidence type="ECO:0000313" key="13">
    <source>
        <dbReference type="Proteomes" id="UP001500393"/>
    </source>
</evidence>
<feature type="region of interest" description="Disordered" evidence="10">
    <location>
        <begin position="1015"/>
        <end position="1060"/>
    </location>
</feature>
<evidence type="ECO:0000256" key="8">
    <source>
        <dbReference type="ARBA" id="ARBA00023125"/>
    </source>
</evidence>
<dbReference type="InterPro" id="IPR027417">
    <property type="entry name" value="P-loop_NTPase"/>
</dbReference>
<protein>
    <recommendedName>
        <fullName evidence="11">PD-(D/E)XK endonuclease-like domain-containing protein</fullName>
    </recommendedName>
</protein>
<keyword evidence="1" id="KW-0540">Nuclease</keyword>
<accession>A0ABP4PIP4</accession>
<evidence type="ECO:0000259" key="11">
    <source>
        <dbReference type="Pfam" id="PF12705"/>
    </source>
</evidence>
<feature type="domain" description="PD-(D/E)XK endonuclease-like" evidence="11">
    <location>
        <begin position="711"/>
        <end position="985"/>
    </location>
</feature>
<keyword evidence="4" id="KW-0378">Hydrolase</keyword>
<proteinExistence type="predicted"/>
<dbReference type="Gene3D" id="3.40.50.300">
    <property type="entry name" value="P-loop containing nucleotide triphosphate hydrolases"/>
    <property type="match status" value="1"/>
</dbReference>
<keyword evidence="8" id="KW-0238">DNA-binding</keyword>
<dbReference type="Gene3D" id="3.90.320.10">
    <property type="match status" value="1"/>
</dbReference>
<keyword evidence="6" id="KW-0269">Exonuclease</keyword>
<evidence type="ECO:0000256" key="2">
    <source>
        <dbReference type="ARBA" id="ARBA00022741"/>
    </source>
</evidence>
<sequence length="1060" mass="114670">MTATRIETTAYGAAALDKLRDVVLQLKDGDPMKPVTLLLPNNLAGVTARRFLAASTIAALYLATLPRLAEQLAASALAPRRPATRPIVAATWRTALSKAPGVFEDVADHPSTIQALAAAHRELRDLTPSALDKIAAASSLGPDLVRLHSHVTDELLPDWYDETELLREAAARCEPGVVAELGALVLYLPQELTQAEAQFVEALGDAAADLTVIVGLTDVRRADRAVRRSLERIGIDLPTSISKNYPVATEVLNASDADDEVRCVVRDVVASLRHTPAHRIAVLYSAATPYARLLHEHLAAAKIEVNGPGTRPVHERAIARTLLEVLALVDRDLPRADLFRALANAPTRDFTGERIPVPQWERLSRAAGVVRGDDWDVRLGRYVESERRTAEQEQASEDPVAAVIRRAQYNAGTAQQLHSFAVELRRRLGRAALLESWSELAESVLGLFHALLGDASTLPIEEQYAAVAVEGSLRGLSTLDQLGTPASLSVLRDVLDLELQQSLPRVGTFGTGVLVAPLSASVGLAVDIVFVVGLSEDLYPGRVHEDALLPHRVREAAAPELASFRDRLDAKQRHLLVAFSAGSSRVVASFPRGDLRRSSRRLPTRWLLGTLRSLTGDHALAATEWDQAEYGDRLLTSASYAGSLTTASMPATEQDWQVRALTAGLSLTDGVVSRARTLLRSRASDEFTRFDGNLSGVSGLPDYALEDRIASPTSLESYASCPHAYFVQRLLQVEPLEAPEDLLVISPLQVGNLIHNSLDTFVNRLAGSLPGFGEPWSDEQRSLLVAIGADLADRFEAEGLTGHPRLWQRERLRILGDLLVLLADDERWRAEHDASVIASELRFGFDGEPPVEIPVPSGRVLLRGSADKVDLGNDGTIYVTDVKTGGFSRYEAIEVDPVAAGTKLQLPVYAYAARARLGEESTPVEASYWFVRKGGRRIPVPLTPEVEARYVDTLDVIVSSIAAGYFPAKAPEIPDFLWVQCPYCNPDSIGHSEVRARWERKRHDPTLARLVHLIDPAAPPSAAAPTTSPSPATRSTSPSPATRTTPPSPAGSGGAEEGGV</sequence>
<keyword evidence="3" id="KW-0227">DNA damage</keyword>
<organism evidence="12 13">
    <name type="scientific">Kribbella sancticallisti</name>
    <dbReference type="NCBI Taxonomy" id="460087"/>
    <lineage>
        <taxon>Bacteria</taxon>
        <taxon>Bacillati</taxon>
        <taxon>Actinomycetota</taxon>
        <taxon>Actinomycetes</taxon>
        <taxon>Propionibacteriales</taxon>
        <taxon>Kribbellaceae</taxon>
        <taxon>Kribbella</taxon>
    </lineage>
</organism>
<dbReference type="RefSeq" id="WP_344215877.1">
    <property type="nucleotide sequence ID" value="NZ_BAAAOS010000022.1"/>
</dbReference>
<dbReference type="InterPro" id="IPR038726">
    <property type="entry name" value="PDDEXK_AddAB-type"/>
</dbReference>
<evidence type="ECO:0000256" key="4">
    <source>
        <dbReference type="ARBA" id="ARBA00022801"/>
    </source>
</evidence>
<dbReference type="Proteomes" id="UP001500393">
    <property type="component" value="Unassembled WGS sequence"/>
</dbReference>
<comment type="caution">
    <text evidence="12">The sequence shown here is derived from an EMBL/GenBank/DDBJ whole genome shotgun (WGS) entry which is preliminary data.</text>
</comment>
<dbReference type="EMBL" id="BAAAOS010000022">
    <property type="protein sequence ID" value="GAA1581738.1"/>
    <property type="molecule type" value="Genomic_DNA"/>
</dbReference>
<evidence type="ECO:0000256" key="1">
    <source>
        <dbReference type="ARBA" id="ARBA00022722"/>
    </source>
</evidence>
<evidence type="ECO:0000256" key="6">
    <source>
        <dbReference type="ARBA" id="ARBA00022839"/>
    </source>
</evidence>
<dbReference type="PANTHER" id="PTHR30591">
    <property type="entry name" value="RECBCD ENZYME SUBUNIT RECC"/>
    <property type="match status" value="1"/>
</dbReference>
<dbReference type="Pfam" id="PF12705">
    <property type="entry name" value="PDDEXK_1"/>
    <property type="match status" value="1"/>
</dbReference>
<dbReference type="SUPFAM" id="SSF52540">
    <property type="entry name" value="P-loop containing nucleoside triphosphate hydrolases"/>
    <property type="match status" value="1"/>
</dbReference>
<evidence type="ECO:0000256" key="10">
    <source>
        <dbReference type="SAM" id="MobiDB-lite"/>
    </source>
</evidence>
<feature type="compositionally biased region" description="Gly residues" evidence="10">
    <location>
        <begin position="1051"/>
        <end position="1060"/>
    </location>
</feature>
<gene>
    <name evidence="12" type="ORF">GCM10009789_39320</name>
</gene>